<dbReference type="Proteomes" id="UP001209540">
    <property type="component" value="Unassembled WGS sequence"/>
</dbReference>
<dbReference type="Pfam" id="PF03109">
    <property type="entry name" value="ABC1"/>
    <property type="match status" value="1"/>
</dbReference>
<reference evidence="4" key="2">
    <citation type="submission" date="2023-02" db="EMBL/GenBank/DDBJ databases">
        <authorList>
            <consortium name="DOE Joint Genome Institute"/>
            <person name="Mondo S.J."/>
            <person name="Chang Y."/>
            <person name="Wang Y."/>
            <person name="Ahrendt S."/>
            <person name="Andreopoulos W."/>
            <person name="Barry K."/>
            <person name="Beard J."/>
            <person name="Benny G.L."/>
            <person name="Blankenship S."/>
            <person name="Bonito G."/>
            <person name="Cuomo C."/>
            <person name="Desiro A."/>
            <person name="Gervers K.A."/>
            <person name="Hundley H."/>
            <person name="Kuo A."/>
            <person name="LaButti K."/>
            <person name="Lang B.F."/>
            <person name="Lipzen A."/>
            <person name="O'Donnell K."/>
            <person name="Pangilinan J."/>
            <person name="Reynolds N."/>
            <person name="Sandor L."/>
            <person name="Smith M.W."/>
            <person name="Tsang A."/>
            <person name="Grigoriev I.V."/>
            <person name="Stajich J.E."/>
            <person name="Spatafora J.W."/>
        </authorList>
    </citation>
    <scope>NUCLEOTIDE SEQUENCE</scope>
    <source>
        <strain evidence="4">RSA 2281</strain>
    </source>
</reference>
<comment type="caution">
    <text evidence="4">The sequence shown here is derived from an EMBL/GenBank/DDBJ whole genome shotgun (WGS) entry which is preliminary data.</text>
</comment>
<name>A0AAD5JZN2_9FUNG</name>
<dbReference type="InterPro" id="IPR045307">
    <property type="entry name" value="ADCK1_dom"/>
</dbReference>
<accession>A0AAD5JZN2</accession>
<reference evidence="4" key="1">
    <citation type="journal article" date="2022" name="IScience">
        <title>Evolution of zygomycete secretomes and the origins of terrestrial fungal ecologies.</title>
        <authorList>
            <person name="Chang Y."/>
            <person name="Wang Y."/>
            <person name="Mondo S."/>
            <person name="Ahrendt S."/>
            <person name="Andreopoulos W."/>
            <person name="Barry K."/>
            <person name="Beard J."/>
            <person name="Benny G.L."/>
            <person name="Blankenship S."/>
            <person name="Bonito G."/>
            <person name="Cuomo C."/>
            <person name="Desiro A."/>
            <person name="Gervers K.A."/>
            <person name="Hundley H."/>
            <person name="Kuo A."/>
            <person name="LaButti K."/>
            <person name="Lang B.F."/>
            <person name="Lipzen A."/>
            <person name="O'Donnell K."/>
            <person name="Pangilinan J."/>
            <person name="Reynolds N."/>
            <person name="Sandor L."/>
            <person name="Smith M.E."/>
            <person name="Tsang A."/>
            <person name="Grigoriev I.V."/>
            <person name="Stajich J.E."/>
            <person name="Spatafora J.W."/>
        </authorList>
    </citation>
    <scope>NUCLEOTIDE SEQUENCE</scope>
    <source>
        <strain evidence="4">RSA 2281</strain>
    </source>
</reference>
<keyword evidence="2" id="KW-0812">Transmembrane</keyword>
<sequence length="561" mass="65059">MSALWARVRRPARLMLGTSMLCAGMYGIDARTEAQLIQRNVRTFYNGIALAVDYKLNFRPSPEPDSASRIESLHERVANRIFDVFERNGGLYIKIGQVIGTQSAVLPQAYQRRARRLYDAAPALPFEVVERVFREDFNGLHPSQVFSEFEMLPIASASIAQVHRARLHTGQVVAVKIQKPAILKQMDWDLLAFRILLRVYEKLFDLPLSWSSDYIEKHIRMEADFISEASNTDRAREYFDEEPSLKDRVYVPKVYHEISSKRVLVSEWVDGVQVTDKQKLKAKNLDLDRAMYTTIEAFSSQIFRSGFVHGDPHPGNVLVRKHPTIKKDVQVVIIDHGLYIQESEQFRLEYCRLWEALFMLDMDTMNRICKSWGIQDSNMFASITLQKPFSPNKAVHLGQANLNMQDIYELQVSLKERIKDFLKDQALFPRELIFVSRNMNIVRANNKALGSPVNRINVMARWALRGLSKQHRTPMGEDYDEFATLAQKMKSYLYSTWRLWVFDCTLMVMSISFWLVRLRDRTNKLLYGSDSQGFEEVLDQKLKDQLQQQFGIVIDESLFDA</sequence>
<comment type="similarity">
    <text evidence="1">Belongs to the protein kinase superfamily. ADCK protein kinase family.</text>
</comment>
<dbReference type="InterPro" id="IPR004147">
    <property type="entry name" value="ABC1_dom"/>
</dbReference>
<dbReference type="SUPFAM" id="SSF56112">
    <property type="entry name" value="Protein kinase-like (PK-like)"/>
    <property type="match status" value="1"/>
</dbReference>
<protein>
    <submittedName>
        <fullName evidence="4">ABC1 family-domain-containing protein</fullName>
    </submittedName>
</protein>
<evidence type="ECO:0000256" key="2">
    <source>
        <dbReference type="SAM" id="Phobius"/>
    </source>
</evidence>
<proteinExistence type="inferred from homology"/>
<evidence type="ECO:0000313" key="4">
    <source>
        <dbReference type="EMBL" id="KAI9248492.1"/>
    </source>
</evidence>
<evidence type="ECO:0000313" key="5">
    <source>
        <dbReference type="Proteomes" id="UP001209540"/>
    </source>
</evidence>
<dbReference type="AlphaFoldDB" id="A0AAD5JZN2"/>
<dbReference type="InterPro" id="IPR011009">
    <property type="entry name" value="Kinase-like_dom_sf"/>
</dbReference>
<feature type="transmembrane region" description="Helical" evidence="2">
    <location>
        <begin position="497"/>
        <end position="516"/>
    </location>
</feature>
<dbReference type="PANTHER" id="PTHR43173:SF37">
    <property type="entry name" value="ABC1 FAMILY PROTEIN C10F6.14C"/>
    <property type="match status" value="1"/>
</dbReference>
<feature type="domain" description="ABC1 atypical kinase-like" evidence="3">
    <location>
        <begin position="117"/>
        <end position="366"/>
    </location>
</feature>
<evidence type="ECO:0000256" key="1">
    <source>
        <dbReference type="ARBA" id="ARBA00009670"/>
    </source>
</evidence>
<organism evidence="4 5">
    <name type="scientific">Phascolomyces articulosus</name>
    <dbReference type="NCBI Taxonomy" id="60185"/>
    <lineage>
        <taxon>Eukaryota</taxon>
        <taxon>Fungi</taxon>
        <taxon>Fungi incertae sedis</taxon>
        <taxon>Mucoromycota</taxon>
        <taxon>Mucoromycotina</taxon>
        <taxon>Mucoromycetes</taxon>
        <taxon>Mucorales</taxon>
        <taxon>Lichtheimiaceae</taxon>
        <taxon>Phascolomyces</taxon>
    </lineage>
</organism>
<evidence type="ECO:0000259" key="3">
    <source>
        <dbReference type="Pfam" id="PF03109"/>
    </source>
</evidence>
<gene>
    <name evidence="4" type="ORF">BDA99DRAFT_524817</name>
</gene>
<keyword evidence="2" id="KW-0472">Membrane</keyword>
<dbReference type="EMBL" id="JAIXMP010000038">
    <property type="protein sequence ID" value="KAI9248492.1"/>
    <property type="molecule type" value="Genomic_DNA"/>
</dbReference>
<keyword evidence="5" id="KW-1185">Reference proteome</keyword>
<keyword evidence="2" id="KW-1133">Transmembrane helix</keyword>
<dbReference type="PANTHER" id="PTHR43173">
    <property type="entry name" value="ABC1 FAMILY PROTEIN"/>
    <property type="match status" value="1"/>
</dbReference>
<dbReference type="InterPro" id="IPR051130">
    <property type="entry name" value="Mito_struct-func_regulator"/>
</dbReference>
<dbReference type="CDD" id="cd13969">
    <property type="entry name" value="ADCK1-like"/>
    <property type="match status" value="1"/>
</dbReference>